<dbReference type="Proteomes" id="UP000605970">
    <property type="component" value="Unassembled WGS sequence"/>
</dbReference>
<evidence type="ECO:0000313" key="7">
    <source>
        <dbReference type="EMBL" id="KAF7636255.1"/>
    </source>
</evidence>
<keyword evidence="1" id="KW-0732">Signal</keyword>
<dbReference type="GO" id="GO:0016020">
    <property type="term" value="C:membrane"/>
    <property type="evidence" value="ECO:0007669"/>
    <property type="project" value="InterPro"/>
</dbReference>
<evidence type="ECO:0000256" key="2">
    <source>
        <dbReference type="ARBA" id="ARBA00022737"/>
    </source>
</evidence>
<feature type="disulfide bond" evidence="5">
    <location>
        <begin position="134"/>
        <end position="144"/>
    </location>
</feature>
<feature type="domain" description="SRCR" evidence="6">
    <location>
        <begin position="56"/>
        <end position="169"/>
    </location>
</feature>
<dbReference type="InterPro" id="IPR001190">
    <property type="entry name" value="SRCR"/>
</dbReference>
<keyword evidence="8" id="KW-1185">Reference proteome</keyword>
<reference evidence="7" key="1">
    <citation type="journal article" date="2020" name="Ecol. Evol.">
        <title>Genome structure and content of the rice root-knot nematode (Meloidogyne graminicola).</title>
        <authorList>
            <person name="Phan N.T."/>
            <person name="Danchin E.G.J."/>
            <person name="Klopp C."/>
            <person name="Perfus-Barbeoch L."/>
            <person name="Kozlowski D.K."/>
            <person name="Koutsovoulos G.D."/>
            <person name="Lopez-Roques C."/>
            <person name="Bouchez O."/>
            <person name="Zahm M."/>
            <person name="Besnard G."/>
            <person name="Bellafiore S."/>
        </authorList>
    </citation>
    <scope>NUCLEOTIDE SEQUENCE</scope>
    <source>
        <strain evidence="7">VN-18</strain>
    </source>
</reference>
<dbReference type="PANTHER" id="PTHR47653">
    <property type="entry name" value="PROTEIN BARK BEETLE"/>
    <property type="match status" value="1"/>
</dbReference>
<sequence length="211" mass="25082">MEKEIKRKKKEININYYSNNDFTISSFATKPSLSEDIFRQFPEIIRENAQFQRLKVLLMEDGIKTKFKGFLHFYNKTSGEIVPSCDKHFTLRNAQVVCRELGLSFQNVYHWITPQWSYNPKIKIVKTYMEPRECRGFERSLEQCNLRLTSSLSDWQCMDNEYFNYIHCGKDNSISNNFIGHWGGIIFAKYKLDIGKKEINKIIIIMKKNIY</sequence>
<gene>
    <name evidence="7" type="ORF">Mgra_00004244</name>
</gene>
<accession>A0A8S9ZSU3</accession>
<dbReference type="Pfam" id="PF00530">
    <property type="entry name" value="SRCR"/>
    <property type="match status" value="1"/>
</dbReference>
<protein>
    <recommendedName>
        <fullName evidence="6">SRCR domain-containing protein</fullName>
    </recommendedName>
</protein>
<dbReference type="PANTHER" id="PTHR47653:SF1">
    <property type="entry name" value="DELETED IN MALIGNANT BRAIN TUMORS 1 PROTEIN"/>
    <property type="match status" value="1"/>
</dbReference>
<organism evidence="7 8">
    <name type="scientific">Meloidogyne graminicola</name>
    <dbReference type="NCBI Taxonomy" id="189291"/>
    <lineage>
        <taxon>Eukaryota</taxon>
        <taxon>Metazoa</taxon>
        <taxon>Ecdysozoa</taxon>
        <taxon>Nematoda</taxon>
        <taxon>Chromadorea</taxon>
        <taxon>Rhabditida</taxon>
        <taxon>Tylenchina</taxon>
        <taxon>Tylenchomorpha</taxon>
        <taxon>Tylenchoidea</taxon>
        <taxon>Meloidogynidae</taxon>
        <taxon>Meloidogyninae</taxon>
        <taxon>Meloidogyne</taxon>
    </lineage>
</organism>
<dbReference type="InterPro" id="IPR053243">
    <property type="entry name" value="SJ_maturation_regulator"/>
</dbReference>
<dbReference type="SUPFAM" id="SSF56487">
    <property type="entry name" value="SRCR-like"/>
    <property type="match status" value="1"/>
</dbReference>
<dbReference type="OrthoDB" id="5857313at2759"/>
<name>A0A8S9ZSU3_9BILA</name>
<dbReference type="Gene3D" id="3.10.250.10">
    <property type="entry name" value="SRCR-like domain"/>
    <property type="match status" value="1"/>
</dbReference>
<evidence type="ECO:0000256" key="1">
    <source>
        <dbReference type="ARBA" id="ARBA00022729"/>
    </source>
</evidence>
<evidence type="ECO:0000256" key="4">
    <source>
        <dbReference type="ARBA" id="ARBA00023180"/>
    </source>
</evidence>
<dbReference type="AlphaFoldDB" id="A0A8S9ZSU3"/>
<proteinExistence type="predicted"/>
<comment type="caution">
    <text evidence="5">Lacks conserved residue(s) required for the propagation of feature annotation.</text>
</comment>
<keyword evidence="3 5" id="KW-1015">Disulfide bond</keyword>
<comment type="caution">
    <text evidence="7">The sequence shown here is derived from an EMBL/GenBank/DDBJ whole genome shotgun (WGS) entry which is preliminary data.</text>
</comment>
<dbReference type="InterPro" id="IPR036772">
    <property type="entry name" value="SRCR-like_dom_sf"/>
</dbReference>
<dbReference type="EMBL" id="JABEBT010000031">
    <property type="protein sequence ID" value="KAF7636255.1"/>
    <property type="molecule type" value="Genomic_DNA"/>
</dbReference>
<dbReference type="GO" id="GO:0045217">
    <property type="term" value="P:cell-cell junction maintenance"/>
    <property type="evidence" value="ECO:0007669"/>
    <property type="project" value="TreeGrafter"/>
</dbReference>
<evidence type="ECO:0000256" key="3">
    <source>
        <dbReference type="ARBA" id="ARBA00023157"/>
    </source>
</evidence>
<dbReference type="PROSITE" id="PS50287">
    <property type="entry name" value="SRCR_2"/>
    <property type="match status" value="1"/>
</dbReference>
<evidence type="ECO:0000256" key="5">
    <source>
        <dbReference type="PROSITE-ProRule" id="PRU00196"/>
    </source>
</evidence>
<evidence type="ECO:0000313" key="8">
    <source>
        <dbReference type="Proteomes" id="UP000605970"/>
    </source>
</evidence>
<evidence type="ECO:0000259" key="6">
    <source>
        <dbReference type="PROSITE" id="PS50287"/>
    </source>
</evidence>
<keyword evidence="4" id="KW-0325">Glycoprotein</keyword>
<keyword evidence="2" id="KW-0677">Repeat</keyword>